<dbReference type="EMBL" id="CP077062">
    <property type="protein sequence ID" value="QWZ07636.1"/>
    <property type="molecule type" value="Genomic_DNA"/>
</dbReference>
<dbReference type="KEGG" id="nps:KRR39_19810"/>
<sequence length="206" mass="23914">MPPFDPNDHDVFLLRQKWTMVINRYFFSLPDADGREGERFAFVEQARFKFKEDIRFFTDESKSTEVLRIKARRRFDPAARYDITDSNGDKIGEIQKAFAASLLRSTYLLYDALGNQVAEATERSLAVALFRRLVGFVPYIGNYADWLPIPYHFVFKRGGRVLVNHTRQPWKLNDHYTIDCTPDAERTLDRRLVLAAAVGMDALQAR</sequence>
<keyword evidence="2" id="KW-1185">Reference proteome</keyword>
<accession>A0A975SXF5</accession>
<gene>
    <name evidence="1" type="ORF">KRR39_19810</name>
</gene>
<organism evidence="1 2">
    <name type="scientific">Nocardioides panacis</name>
    <dbReference type="NCBI Taxonomy" id="2849501"/>
    <lineage>
        <taxon>Bacteria</taxon>
        <taxon>Bacillati</taxon>
        <taxon>Actinomycetota</taxon>
        <taxon>Actinomycetes</taxon>
        <taxon>Propionibacteriales</taxon>
        <taxon>Nocardioidaceae</taxon>
        <taxon>Nocardioides</taxon>
    </lineage>
</organism>
<proteinExistence type="predicted"/>
<dbReference type="Proteomes" id="UP000683575">
    <property type="component" value="Chromosome"/>
</dbReference>
<protein>
    <submittedName>
        <fullName evidence="1">Uncharacterized protein</fullName>
    </submittedName>
</protein>
<dbReference type="RefSeq" id="WP_216939147.1">
    <property type="nucleotide sequence ID" value="NZ_CP077062.1"/>
</dbReference>
<dbReference type="Pfam" id="PF04525">
    <property type="entry name" value="LOR"/>
    <property type="match status" value="1"/>
</dbReference>
<reference evidence="1" key="1">
    <citation type="submission" date="2021-06" db="EMBL/GenBank/DDBJ databases">
        <title>Complete genome sequence of Nocardioides sp. G188.</title>
        <authorList>
            <person name="Im W.-T."/>
        </authorList>
    </citation>
    <scope>NUCLEOTIDE SEQUENCE</scope>
    <source>
        <strain evidence="1">G188</strain>
    </source>
</reference>
<dbReference type="InterPro" id="IPR007612">
    <property type="entry name" value="LOR"/>
</dbReference>
<dbReference type="AlphaFoldDB" id="A0A975SXF5"/>
<name>A0A975SXF5_9ACTN</name>
<evidence type="ECO:0000313" key="1">
    <source>
        <dbReference type="EMBL" id="QWZ07636.1"/>
    </source>
</evidence>
<evidence type="ECO:0000313" key="2">
    <source>
        <dbReference type="Proteomes" id="UP000683575"/>
    </source>
</evidence>